<dbReference type="EMBL" id="NWTK01000006">
    <property type="protein sequence ID" value="PKR54079.1"/>
    <property type="molecule type" value="Genomic_DNA"/>
</dbReference>
<evidence type="ECO:0000256" key="2">
    <source>
        <dbReference type="SAM" id="MobiDB-lite"/>
    </source>
</evidence>
<comment type="caution">
    <text evidence="5">The sequence shown here is derived from an EMBL/GenBank/DDBJ whole genome shotgun (WGS) entry which is preliminary data.</text>
</comment>
<evidence type="ECO:0000313" key="6">
    <source>
        <dbReference type="Proteomes" id="UP000233597"/>
    </source>
</evidence>
<evidence type="ECO:0000256" key="1">
    <source>
        <dbReference type="ARBA" id="ARBA00022801"/>
    </source>
</evidence>
<feature type="signal peptide" evidence="3">
    <location>
        <begin position="1"/>
        <end position="29"/>
    </location>
</feature>
<dbReference type="GO" id="GO:0016787">
    <property type="term" value="F:hydrolase activity"/>
    <property type="evidence" value="ECO:0007669"/>
    <property type="project" value="UniProtKB-KW"/>
</dbReference>
<feature type="chain" id="PRO_5014995054" evidence="3">
    <location>
        <begin position="30"/>
        <end position="324"/>
    </location>
</feature>
<evidence type="ECO:0000313" key="5">
    <source>
        <dbReference type="EMBL" id="PKR54079.1"/>
    </source>
</evidence>
<dbReference type="AlphaFoldDB" id="A0A2N3KU18"/>
<feature type="domain" description="AB hydrolase-1" evidence="4">
    <location>
        <begin position="77"/>
        <end position="307"/>
    </location>
</feature>
<dbReference type="OrthoDB" id="7253779at2"/>
<dbReference type="Pfam" id="PF00561">
    <property type="entry name" value="Abhydrolase_1"/>
    <property type="match status" value="1"/>
</dbReference>
<feature type="compositionally biased region" description="Polar residues" evidence="2">
    <location>
        <begin position="39"/>
        <end position="60"/>
    </location>
</feature>
<dbReference type="InterPro" id="IPR029058">
    <property type="entry name" value="AB_hydrolase_fold"/>
</dbReference>
<sequence length="324" mass="35028">MLTLSKPPKSAKFGLFAIALGLLALPALPAPTFAQTQASPALSTSQTTANRESFRVTSPDGTSLAVTAQGAPAAPEILLIHGLRQSHLSWEKQLDDPSLSGFRIVTFDLRGHGNSDKPVKLDAYSDANRWAEDVQAVIKGAKLRRPVLVGWSLGGYVVGAYLQKYGGSTLAGIDLVDPVSNLSPDLFYKETIDFIATTTSKNLETRAVATADFLAACFHQAPTPAEMREMLVINGMTESAVYEGVLKTETTNLEPYFAAFKGPILLSQGRHDRLVKMDMIERLKAVAPDSEISVFENSGHSPFFEEPARFNAELASFVTRANAR</sequence>
<dbReference type="RefSeq" id="WP_101266451.1">
    <property type="nucleotide sequence ID" value="NZ_NWTK01000006.1"/>
</dbReference>
<dbReference type="GO" id="GO:0016020">
    <property type="term" value="C:membrane"/>
    <property type="evidence" value="ECO:0007669"/>
    <property type="project" value="TreeGrafter"/>
</dbReference>
<dbReference type="InterPro" id="IPR050266">
    <property type="entry name" value="AB_hydrolase_sf"/>
</dbReference>
<dbReference type="PRINTS" id="PR00412">
    <property type="entry name" value="EPOXHYDRLASE"/>
</dbReference>
<reference evidence="5 6" key="1">
    <citation type="submission" date="2017-09" db="EMBL/GenBank/DDBJ databases">
        <title>Biodiversity and function of Thalassospira species in the particle-attached aromatic-hydrocarbon-degrading consortia from the surface seawater of the South China Sea.</title>
        <authorList>
            <person name="Dong C."/>
            <person name="Liu R."/>
            <person name="Shao Z."/>
        </authorList>
    </citation>
    <scope>NUCLEOTIDE SEQUENCE [LARGE SCALE GENOMIC DNA]</scope>
    <source>
        <strain evidence="5 6">CSC1P2</strain>
    </source>
</reference>
<feature type="region of interest" description="Disordered" evidence="2">
    <location>
        <begin position="36"/>
        <end position="60"/>
    </location>
</feature>
<dbReference type="Proteomes" id="UP000233597">
    <property type="component" value="Unassembled WGS sequence"/>
</dbReference>
<name>A0A2N3KU18_9PROT</name>
<dbReference type="PRINTS" id="PR00111">
    <property type="entry name" value="ABHYDROLASE"/>
</dbReference>
<evidence type="ECO:0000256" key="3">
    <source>
        <dbReference type="SAM" id="SignalP"/>
    </source>
</evidence>
<dbReference type="PANTHER" id="PTHR43798:SF31">
    <property type="entry name" value="AB HYDROLASE SUPERFAMILY PROTEIN YCLE"/>
    <property type="match status" value="1"/>
</dbReference>
<dbReference type="PANTHER" id="PTHR43798">
    <property type="entry name" value="MONOACYLGLYCEROL LIPASE"/>
    <property type="match status" value="1"/>
</dbReference>
<keyword evidence="3" id="KW-0732">Signal</keyword>
<evidence type="ECO:0000259" key="4">
    <source>
        <dbReference type="Pfam" id="PF00561"/>
    </source>
</evidence>
<dbReference type="SUPFAM" id="SSF53474">
    <property type="entry name" value="alpha/beta-Hydrolases"/>
    <property type="match status" value="1"/>
</dbReference>
<organism evidence="5 6">
    <name type="scientific">Thalassospira marina</name>
    <dbReference type="NCBI Taxonomy" id="2048283"/>
    <lineage>
        <taxon>Bacteria</taxon>
        <taxon>Pseudomonadati</taxon>
        <taxon>Pseudomonadota</taxon>
        <taxon>Alphaproteobacteria</taxon>
        <taxon>Rhodospirillales</taxon>
        <taxon>Thalassospiraceae</taxon>
        <taxon>Thalassospira</taxon>
    </lineage>
</organism>
<proteinExistence type="predicted"/>
<dbReference type="Gene3D" id="3.40.50.1820">
    <property type="entry name" value="alpha/beta hydrolase"/>
    <property type="match status" value="1"/>
</dbReference>
<dbReference type="InterPro" id="IPR000639">
    <property type="entry name" value="Epox_hydrolase-like"/>
</dbReference>
<protein>
    <submittedName>
        <fullName evidence="5">Alpha/beta hydrolase</fullName>
    </submittedName>
</protein>
<keyword evidence="1 5" id="KW-0378">Hydrolase</keyword>
<dbReference type="InterPro" id="IPR000073">
    <property type="entry name" value="AB_hydrolase_1"/>
</dbReference>
<gene>
    <name evidence="5" type="ORF">COO20_11040</name>
</gene>
<accession>A0A2N3KU18</accession>